<accession>A0A7X5AU94</accession>
<dbReference type="AlphaFoldDB" id="A0A7X5AU94"/>
<evidence type="ECO:0000313" key="2">
    <source>
        <dbReference type="Proteomes" id="UP000465712"/>
    </source>
</evidence>
<reference evidence="1 2" key="1">
    <citation type="submission" date="2017-05" db="EMBL/GenBank/DDBJ databases">
        <title>High clonality and local adaptation shapes Vibrionaceae linages within an endangered oasis.</title>
        <authorList>
            <person name="Vazquez-Rosas-Landa M."/>
        </authorList>
    </citation>
    <scope>NUCLEOTIDE SEQUENCE [LARGE SCALE GENOMIC DNA]</scope>
    <source>
        <strain evidence="1 2">P46_P4S1P180</strain>
    </source>
</reference>
<sequence>MVISTLEQSLSITISSAYRRAPIELSETTISYQVGESEPVNHTGNDGRKLHEIELRFLVEVPTSTDFDLEALDASTRLERELLNQRFGCFDDTEETRLVSNVPRKFDPTLGVFMRVVTLKQRIYMGPVENVVQEFGGSDFNAAIAQSPAFIGT</sequence>
<comment type="caution">
    <text evidence="1">The sequence shown here is derived from an EMBL/GenBank/DDBJ whole genome shotgun (WGS) entry which is preliminary data.</text>
</comment>
<dbReference type="Proteomes" id="UP000465712">
    <property type="component" value="Unassembled WGS sequence"/>
</dbReference>
<proteinExistence type="predicted"/>
<organism evidence="1 2">
    <name type="scientific">Photobacterium halotolerans</name>
    <dbReference type="NCBI Taxonomy" id="265726"/>
    <lineage>
        <taxon>Bacteria</taxon>
        <taxon>Pseudomonadati</taxon>
        <taxon>Pseudomonadota</taxon>
        <taxon>Gammaproteobacteria</taxon>
        <taxon>Vibrionales</taxon>
        <taxon>Vibrionaceae</taxon>
        <taxon>Photobacterium</taxon>
    </lineage>
</organism>
<protein>
    <submittedName>
        <fullName evidence="1">Uncharacterized protein</fullName>
    </submittedName>
</protein>
<evidence type="ECO:0000313" key="1">
    <source>
        <dbReference type="EMBL" id="NAW66722.1"/>
    </source>
</evidence>
<name>A0A7X5AU94_9GAMM</name>
<gene>
    <name evidence="1" type="ORF">CAG72_16105</name>
</gene>
<dbReference type="EMBL" id="WXWW01000231">
    <property type="protein sequence ID" value="NAW66722.1"/>
    <property type="molecule type" value="Genomic_DNA"/>
</dbReference>